<dbReference type="RefSeq" id="WP_115999406.1">
    <property type="nucleotide sequence ID" value="NZ_QUOV01000001.1"/>
</dbReference>
<dbReference type="InterPro" id="IPR036249">
    <property type="entry name" value="Thioredoxin-like_sf"/>
</dbReference>
<name>A0A3E0UD22_9GAMM</name>
<dbReference type="Gene3D" id="3.40.30.10">
    <property type="entry name" value="Glutaredoxin"/>
    <property type="match status" value="1"/>
</dbReference>
<comment type="caution">
    <text evidence="1">The sequence shown here is derived from an EMBL/GenBank/DDBJ whole genome shotgun (WGS) entry which is preliminary data.</text>
</comment>
<organism evidence="1 2">
    <name type="scientific">Thalassotalea euphylliae</name>
    <dbReference type="NCBI Taxonomy" id="1655234"/>
    <lineage>
        <taxon>Bacteria</taxon>
        <taxon>Pseudomonadati</taxon>
        <taxon>Pseudomonadota</taxon>
        <taxon>Gammaproteobacteria</taxon>
        <taxon>Alteromonadales</taxon>
        <taxon>Colwelliaceae</taxon>
        <taxon>Thalassotalea</taxon>
    </lineage>
</organism>
<dbReference type="Pfam" id="PF14595">
    <property type="entry name" value="Thioredoxin_9"/>
    <property type="match status" value="1"/>
</dbReference>
<gene>
    <name evidence="1" type="ORF">DXX92_04835</name>
</gene>
<dbReference type="CDD" id="cd02947">
    <property type="entry name" value="TRX_family"/>
    <property type="match status" value="1"/>
</dbReference>
<dbReference type="PROSITE" id="PS51257">
    <property type="entry name" value="PROKAR_LIPOPROTEIN"/>
    <property type="match status" value="1"/>
</dbReference>
<dbReference type="AlphaFoldDB" id="A0A3E0UD22"/>
<accession>A0A3E0UD22</accession>
<dbReference type="Proteomes" id="UP000256999">
    <property type="component" value="Unassembled WGS sequence"/>
</dbReference>
<sequence length="180" mass="20019">MTIKKIMLPFHSKSSQYLVVGLTVSLLAACQTTADSSSSIKAQQNHQKAYITGDVTEQTLFKDYPYFAKGYQSYQLSQQQVALVKSLPSNISLDVYFGAWCHDSQREVPRLLKALSVNPNITTKLIALDIRKQEPQGRAAASGVKYTPTIIVKQDGEEVGRIIERPKTNLVADILSFVRL</sequence>
<evidence type="ECO:0000313" key="2">
    <source>
        <dbReference type="Proteomes" id="UP000256999"/>
    </source>
</evidence>
<dbReference type="OrthoDB" id="6398367at2"/>
<protein>
    <submittedName>
        <fullName evidence="1">Thioredoxin family protein</fullName>
    </submittedName>
</protein>
<dbReference type="EMBL" id="QUOV01000001">
    <property type="protein sequence ID" value="REL34730.1"/>
    <property type="molecule type" value="Genomic_DNA"/>
</dbReference>
<reference evidence="1 2" key="1">
    <citation type="submission" date="2018-08" db="EMBL/GenBank/DDBJ databases">
        <title>Thalassotalea euphylliae genome.</title>
        <authorList>
            <person name="Summers S."/>
            <person name="Rice S.A."/>
            <person name="Freckelton M.L."/>
            <person name="Nedved B.T."/>
            <person name="Hadfield M.G."/>
        </authorList>
    </citation>
    <scope>NUCLEOTIDE SEQUENCE [LARGE SCALE GENOMIC DNA]</scope>
    <source>
        <strain evidence="1 2">H2</strain>
    </source>
</reference>
<evidence type="ECO:0000313" key="1">
    <source>
        <dbReference type="EMBL" id="REL34730.1"/>
    </source>
</evidence>
<dbReference type="SUPFAM" id="SSF52833">
    <property type="entry name" value="Thioredoxin-like"/>
    <property type="match status" value="1"/>
</dbReference>
<proteinExistence type="predicted"/>